<gene>
    <name evidence="2" type="ORF">SAMEA4412678_00267</name>
</gene>
<evidence type="ECO:0000313" key="2">
    <source>
        <dbReference type="EMBL" id="SNW06717.1"/>
    </source>
</evidence>
<dbReference type="OrthoDB" id="8609086at2"/>
<feature type="signal peptide" evidence="1">
    <location>
        <begin position="1"/>
        <end position="20"/>
    </location>
</feature>
<organism evidence="2 3">
    <name type="scientific">Eikenella corrodens</name>
    <dbReference type="NCBI Taxonomy" id="539"/>
    <lineage>
        <taxon>Bacteria</taxon>
        <taxon>Pseudomonadati</taxon>
        <taxon>Pseudomonadota</taxon>
        <taxon>Betaproteobacteria</taxon>
        <taxon>Neisseriales</taxon>
        <taxon>Neisseriaceae</taxon>
        <taxon>Eikenella</taxon>
    </lineage>
</organism>
<evidence type="ECO:0008006" key="4">
    <source>
        <dbReference type="Google" id="ProtNLM"/>
    </source>
</evidence>
<dbReference type="Proteomes" id="UP000215465">
    <property type="component" value="Chromosome 1"/>
</dbReference>
<dbReference type="Gene3D" id="2.60.120.380">
    <property type="match status" value="1"/>
</dbReference>
<dbReference type="AlphaFoldDB" id="A0A8B4G1C1"/>
<evidence type="ECO:0000313" key="3">
    <source>
        <dbReference type="Proteomes" id="UP000215465"/>
    </source>
</evidence>
<reference evidence="2 3" key="1">
    <citation type="submission" date="2017-06" db="EMBL/GenBank/DDBJ databases">
        <authorList>
            <consortium name="Pathogen Informatics"/>
        </authorList>
    </citation>
    <scope>NUCLEOTIDE SEQUENCE [LARGE SCALE GENOMIC DNA]</scope>
    <source>
        <strain evidence="2 3">NCTC10596</strain>
    </source>
</reference>
<dbReference type="EMBL" id="LT906482">
    <property type="protein sequence ID" value="SNW06717.1"/>
    <property type="molecule type" value="Genomic_DNA"/>
</dbReference>
<dbReference type="RefSeq" id="WP_050754437.1">
    <property type="nucleotide sequence ID" value="NZ_CAJPRZ010000052.1"/>
</dbReference>
<accession>A0A8B4G1C1</accession>
<protein>
    <recommendedName>
        <fullName evidence="4">Peptidase C-terminal archaeal/bacterial domain-containing protein</fullName>
    </recommendedName>
</protein>
<proteinExistence type="predicted"/>
<dbReference type="GeneID" id="60769173"/>
<feature type="chain" id="PRO_5032450403" description="Peptidase C-terminal archaeal/bacterial domain-containing protein" evidence="1">
    <location>
        <begin position="21"/>
        <end position="273"/>
    </location>
</feature>
<name>A0A8B4G1C1_EIKCO</name>
<sequence length="273" mass="30450">MQKFTLAAIAALMAAAPAFAAPAQADDWLPEAQRINREIVRQRSSDARELQLFNGNLAQNRSQNHTIQLQAGKSYVFFADCDRQCSDIDLKLTDSNGKTIKEDDDDDDNPVINSAIATSGTYTLTANMTKCEASSGCAYSIQAFENGPWLPEAQKINRDIVRRKDPQARQVHLFNGRAAKEQNRSHQVQLTAGKYYSFFADCDYSCSDIDLTLKAADGRVIKEDNDDDDSPIFGWRANRTGSYTLTVTMPKCDTEQCEYSSQVFMGTKPVFDH</sequence>
<keyword evidence="1" id="KW-0732">Signal</keyword>
<evidence type="ECO:0000256" key="1">
    <source>
        <dbReference type="SAM" id="SignalP"/>
    </source>
</evidence>
<dbReference type="KEGG" id="ecor:SAMEA4412678_0267"/>